<dbReference type="SUPFAM" id="SSF46785">
    <property type="entry name" value="Winged helix' DNA-binding domain"/>
    <property type="match status" value="1"/>
</dbReference>
<dbReference type="InterPro" id="IPR036390">
    <property type="entry name" value="WH_DNA-bd_sf"/>
</dbReference>
<dbReference type="Gene3D" id="1.10.10.10">
    <property type="entry name" value="Winged helix-like DNA-binding domain superfamily/Winged helix DNA-binding domain"/>
    <property type="match status" value="1"/>
</dbReference>
<evidence type="ECO:0008006" key="3">
    <source>
        <dbReference type="Google" id="ProtNLM"/>
    </source>
</evidence>
<dbReference type="RefSeq" id="WP_027411423.1">
    <property type="nucleotide sequence ID" value="NZ_BMWS01000007.1"/>
</dbReference>
<dbReference type="AlphaFoldDB" id="A0A918JTS7"/>
<proteinExistence type="predicted"/>
<dbReference type="Proteomes" id="UP000601108">
    <property type="component" value="Unassembled WGS sequence"/>
</dbReference>
<dbReference type="EMBL" id="BMWS01000007">
    <property type="protein sequence ID" value="GGX13348.1"/>
    <property type="molecule type" value="Genomic_DNA"/>
</dbReference>
<accession>A0A918JTS7</accession>
<comment type="caution">
    <text evidence="1">The sequence shown here is derived from an EMBL/GenBank/DDBJ whole genome shotgun (WGS) entry which is preliminary data.</text>
</comment>
<dbReference type="InterPro" id="IPR036388">
    <property type="entry name" value="WH-like_DNA-bd_sf"/>
</dbReference>
<protein>
    <recommendedName>
        <fullName evidence="3">HTH marR-type domain-containing protein</fullName>
    </recommendedName>
</protein>
<organism evidence="1 2">
    <name type="scientific">Aquimarina muelleri</name>
    <dbReference type="NCBI Taxonomy" id="279356"/>
    <lineage>
        <taxon>Bacteria</taxon>
        <taxon>Pseudomonadati</taxon>
        <taxon>Bacteroidota</taxon>
        <taxon>Flavobacteriia</taxon>
        <taxon>Flavobacteriales</taxon>
        <taxon>Flavobacteriaceae</taxon>
        <taxon>Aquimarina</taxon>
    </lineage>
</organism>
<sequence>MEDKLQLYGELGLGSRLKRLSDILMKEVQIVYNILDIDFDAYLFPIFKVIIDLEVATTTDIQEAIQYTQPAITQALKKLTDKKLVTYKIDKLDKRKKIFKLSPKGKKIHQQMLPLWSAIDIQVKWLTEGSAANLMHHLTYIENQLKEKSLSQRILEKYNV</sequence>
<evidence type="ECO:0000313" key="2">
    <source>
        <dbReference type="Proteomes" id="UP000601108"/>
    </source>
</evidence>
<reference evidence="1 2" key="1">
    <citation type="journal article" date="2014" name="Int. J. Syst. Evol. Microbiol.">
        <title>Complete genome sequence of Corynebacterium casei LMG S-19264T (=DSM 44701T), isolated from a smear-ripened cheese.</title>
        <authorList>
            <consortium name="US DOE Joint Genome Institute (JGI-PGF)"/>
            <person name="Walter F."/>
            <person name="Albersmeier A."/>
            <person name="Kalinowski J."/>
            <person name="Ruckert C."/>
        </authorList>
    </citation>
    <scope>NUCLEOTIDE SEQUENCE [LARGE SCALE GENOMIC DNA]</scope>
    <source>
        <strain evidence="1 2">KCTC 12285</strain>
    </source>
</reference>
<evidence type="ECO:0000313" key="1">
    <source>
        <dbReference type="EMBL" id="GGX13348.1"/>
    </source>
</evidence>
<name>A0A918JTS7_9FLAO</name>
<gene>
    <name evidence="1" type="ORF">GCM10007384_13670</name>
</gene>
<keyword evidence="2" id="KW-1185">Reference proteome</keyword>